<dbReference type="PATRIC" id="fig|1123069.3.peg.575"/>
<organism evidence="2 3">
    <name type="scientific">Rubellimicrobium thermophilum DSM 16684</name>
    <dbReference type="NCBI Taxonomy" id="1123069"/>
    <lineage>
        <taxon>Bacteria</taxon>
        <taxon>Pseudomonadati</taxon>
        <taxon>Pseudomonadota</taxon>
        <taxon>Alphaproteobacteria</taxon>
        <taxon>Rhodobacterales</taxon>
        <taxon>Roseobacteraceae</taxon>
        <taxon>Rubellimicrobium</taxon>
    </lineage>
</organism>
<dbReference type="InterPro" id="IPR006249">
    <property type="entry name" value="Aconitase/IRP2"/>
</dbReference>
<accession>S9R5M7</accession>
<gene>
    <name evidence="2" type="ORF">ruthe_00609</name>
</gene>
<dbReference type="InterPro" id="IPR015928">
    <property type="entry name" value="Aconitase/3IPM_dehydase_swvl"/>
</dbReference>
<dbReference type="SUPFAM" id="SSF52016">
    <property type="entry name" value="LeuD/IlvD-like"/>
    <property type="match status" value="1"/>
</dbReference>
<proteinExistence type="predicted"/>
<evidence type="ECO:0000313" key="2">
    <source>
        <dbReference type="EMBL" id="EPX87212.1"/>
    </source>
</evidence>
<dbReference type="AlphaFoldDB" id="S9R5M7"/>
<dbReference type="PANTHER" id="PTHR11670">
    <property type="entry name" value="ACONITASE/IRON-RESPONSIVE ELEMENT FAMILY MEMBER"/>
    <property type="match status" value="1"/>
</dbReference>
<name>S9R5M7_9RHOB</name>
<dbReference type="Pfam" id="PF00694">
    <property type="entry name" value="Aconitase_C"/>
    <property type="match status" value="1"/>
</dbReference>
<dbReference type="EMBL" id="AOLV01000008">
    <property type="protein sequence ID" value="EPX87212.1"/>
    <property type="molecule type" value="Genomic_DNA"/>
</dbReference>
<feature type="domain" description="Aconitase A/isopropylmalate dehydratase small subunit swivel" evidence="1">
    <location>
        <begin position="2"/>
        <end position="28"/>
    </location>
</feature>
<dbReference type="InterPro" id="IPR000573">
    <property type="entry name" value="AconitaseA/IPMdHydase_ssu_swvl"/>
</dbReference>
<dbReference type="HOGENOM" id="CLU_013476_4_2_5"/>
<evidence type="ECO:0000259" key="1">
    <source>
        <dbReference type="Pfam" id="PF00694"/>
    </source>
</evidence>
<comment type="caution">
    <text evidence="2">The sequence shown here is derived from an EMBL/GenBank/DDBJ whole genome shotgun (WGS) entry which is preliminary data.</text>
</comment>
<protein>
    <submittedName>
        <fullName evidence="2">Aconitase A</fullName>
    </submittedName>
</protein>
<sequence>MRAVIAESFERIHRSNLVGMGVAPFEFLPGTTRKTLGLKGDERITIRGLTDLRPRMETVATIAYADGRVEEVPLRCRVDTAVEVEYMENGGVLHTVLRNLARAA</sequence>
<dbReference type="Proteomes" id="UP000015346">
    <property type="component" value="Unassembled WGS sequence"/>
</dbReference>
<reference evidence="2 3" key="1">
    <citation type="journal article" date="2013" name="Stand. Genomic Sci.">
        <title>Genome sequence of the reddish-pigmented Rubellimicrobium thermophilum type strain (DSM 16684(T)), a member of the Roseobacter clade.</title>
        <authorList>
            <person name="Fiebig A."/>
            <person name="Riedel T."/>
            <person name="Gronow S."/>
            <person name="Petersen J."/>
            <person name="Klenk H.P."/>
            <person name="Goker M."/>
        </authorList>
    </citation>
    <scope>NUCLEOTIDE SEQUENCE [LARGE SCALE GENOMIC DNA]</scope>
    <source>
        <strain evidence="2 3">DSM 16684</strain>
    </source>
</reference>
<dbReference type="STRING" id="1123069.ruthe_00609"/>
<evidence type="ECO:0000313" key="3">
    <source>
        <dbReference type="Proteomes" id="UP000015346"/>
    </source>
</evidence>
<dbReference type="Gene3D" id="3.20.19.10">
    <property type="entry name" value="Aconitase, domain 4"/>
    <property type="match status" value="1"/>
</dbReference>
<keyword evidence="3" id="KW-1185">Reference proteome</keyword>